<feature type="domain" description="RNA-binding S4" evidence="4">
    <location>
        <begin position="96"/>
        <end position="155"/>
    </location>
</feature>
<dbReference type="GO" id="GO:0003723">
    <property type="term" value="F:RNA binding"/>
    <property type="evidence" value="ECO:0007669"/>
    <property type="project" value="UniProtKB-KW"/>
</dbReference>
<dbReference type="PANTHER" id="PTHR47683">
    <property type="entry name" value="PSEUDOURIDINE SYNTHASE FAMILY PROTEIN-RELATED"/>
    <property type="match status" value="1"/>
</dbReference>
<dbReference type="Pfam" id="PF00849">
    <property type="entry name" value="PseudoU_synth_2"/>
    <property type="match status" value="1"/>
</dbReference>
<dbReference type="InterPro" id="IPR020103">
    <property type="entry name" value="PsdUridine_synth_cat_dom_sf"/>
</dbReference>
<dbReference type="KEGG" id="bpg:Bathy05g04910"/>
<evidence type="ECO:0000256" key="3">
    <source>
        <dbReference type="SAM" id="MobiDB-lite"/>
    </source>
</evidence>
<gene>
    <name evidence="5" type="ORF">Bathy05g04910</name>
</gene>
<evidence type="ECO:0000256" key="1">
    <source>
        <dbReference type="ARBA" id="ARBA00023235"/>
    </source>
</evidence>
<dbReference type="EMBL" id="FO082274">
    <property type="protein sequence ID" value="CCO16715.1"/>
    <property type="molecule type" value="Genomic_DNA"/>
</dbReference>
<evidence type="ECO:0000313" key="6">
    <source>
        <dbReference type="Proteomes" id="UP000198341"/>
    </source>
</evidence>
<dbReference type="Gene3D" id="3.30.70.1560">
    <property type="entry name" value="Alpha-L RNA-binding motif"/>
    <property type="match status" value="1"/>
</dbReference>
<dbReference type="CDD" id="cd00165">
    <property type="entry name" value="S4"/>
    <property type="match status" value="1"/>
</dbReference>
<dbReference type="SMART" id="SM00363">
    <property type="entry name" value="S4"/>
    <property type="match status" value="1"/>
</dbReference>
<dbReference type="SUPFAM" id="SSF55120">
    <property type="entry name" value="Pseudouridine synthase"/>
    <property type="match status" value="1"/>
</dbReference>
<dbReference type="Gene3D" id="3.30.70.580">
    <property type="entry name" value="Pseudouridine synthase I, catalytic domain, N-terminal subdomain"/>
    <property type="match status" value="1"/>
</dbReference>
<dbReference type="OrthoDB" id="440619at2759"/>
<dbReference type="InterPro" id="IPR020094">
    <property type="entry name" value="TruA/RsuA/RluB/E/F_N"/>
</dbReference>
<keyword evidence="1" id="KW-0413">Isomerase</keyword>
<evidence type="ECO:0000313" key="5">
    <source>
        <dbReference type="EMBL" id="CCO16715.1"/>
    </source>
</evidence>
<dbReference type="RefSeq" id="XP_007513157.1">
    <property type="nucleotide sequence ID" value="XM_007513095.1"/>
</dbReference>
<dbReference type="Pfam" id="PF01479">
    <property type="entry name" value="S4"/>
    <property type="match status" value="1"/>
</dbReference>
<dbReference type="SUPFAM" id="SSF55174">
    <property type="entry name" value="Alpha-L RNA-binding motif"/>
    <property type="match status" value="1"/>
</dbReference>
<evidence type="ECO:0000256" key="2">
    <source>
        <dbReference type="PROSITE-ProRule" id="PRU00182"/>
    </source>
</evidence>
<dbReference type="GeneID" id="19015994"/>
<keyword evidence="2" id="KW-0694">RNA-binding</keyword>
<name>K8EW60_9CHLO</name>
<dbReference type="PROSITE" id="PS50889">
    <property type="entry name" value="S4"/>
    <property type="match status" value="1"/>
</dbReference>
<dbReference type="GO" id="GO:0009982">
    <property type="term" value="F:pseudouridine synthase activity"/>
    <property type="evidence" value="ECO:0007669"/>
    <property type="project" value="InterPro"/>
</dbReference>
<dbReference type="InterPro" id="IPR036986">
    <property type="entry name" value="S4_RNA-bd_sf"/>
</dbReference>
<proteinExistence type="predicted"/>
<feature type="compositionally biased region" description="Low complexity" evidence="3">
    <location>
        <begin position="23"/>
        <end position="64"/>
    </location>
</feature>
<dbReference type="PANTHER" id="PTHR47683:SF2">
    <property type="entry name" value="RNA-BINDING S4 DOMAIN-CONTAINING PROTEIN"/>
    <property type="match status" value="1"/>
</dbReference>
<dbReference type="Proteomes" id="UP000198341">
    <property type="component" value="Chromosome 5"/>
</dbReference>
<dbReference type="GO" id="GO:0001522">
    <property type="term" value="P:pseudouridine synthesis"/>
    <property type="evidence" value="ECO:0007669"/>
    <property type="project" value="InterPro"/>
</dbReference>
<reference evidence="5 6" key="1">
    <citation type="submission" date="2011-10" db="EMBL/GenBank/DDBJ databases">
        <authorList>
            <person name="Genoscope - CEA"/>
        </authorList>
    </citation>
    <scope>NUCLEOTIDE SEQUENCE [LARGE SCALE GENOMIC DNA]</scope>
    <source>
        <strain evidence="5 6">RCC 1105</strain>
    </source>
</reference>
<dbReference type="InterPro" id="IPR042092">
    <property type="entry name" value="PsdUridine_s_RsuA/RluB/E/F_cat"/>
</dbReference>
<dbReference type="eggNOG" id="ENOG502QT4T">
    <property type="taxonomic scope" value="Eukaryota"/>
</dbReference>
<feature type="region of interest" description="Disordered" evidence="3">
    <location>
        <begin position="20"/>
        <end position="82"/>
    </location>
</feature>
<dbReference type="AlphaFoldDB" id="K8EW60"/>
<accession>K8EW60</accession>
<organism evidence="5 6">
    <name type="scientific">Bathycoccus prasinos</name>
    <dbReference type="NCBI Taxonomy" id="41875"/>
    <lineage>
        <taxon>Eukaryota</taxon>
        <taxon>Viridiplantae</taxon>
        <taxon>Chlorophyta</taxon>
        <taxon>Mamiellophyceae</taxon>
        <taxon>Mamiellales</taxon>
        <taxon>Bathycoccaceae</taxon>
        <taxon>Bathycoccus</taxon>
    </lineage>
</organism>
<dbReference type="InterPro" id="IPR050343">
    <property type="entry name" value="RsuA_PseudoU_synthase"/>
</dbReference>
<dbReference type="InterPro" id="IPR006145">
    <property type="entry name" value="PsdUridine_synth_RsuA/RluA"/>
</dbReference>
<sequence>MMMMLNFTKLTAGTFCAHHHQTRSSSSSSSTTTKLFVKSSSNNGNSNSSSNNNNGSKNNNNNNSWATQTRGGRKTRFNGDIVQTPQEKKLNKLEGQRLSKALAALGVASRRGSETIIFDGRVKVNGTKVLEPQFKVNLDVDVIELDDKVVQGGVEYAGEHFYFLVNKPKGYVCSTKTGGILNNNNNGNNRGEKEETGTGGKKALDLLQTWTEQWKKGNPGKLPPRLFTVGRLDVQTTGMLLVTTDGKWSQRVAHPSSGVVKRYVITAPERVTSAQITKMRKGTEVDGAHVTPVLVEAVTGDGGPKNRVAVEVEDGRNREVRRIAESAGVEVKNLKRTRIGGLKMPSELPAGMFCSLKPHQVSYVLEKSLQQIGGNF</sequence>
<dbReference type="InterPro" id="IPR002942">
    <property type="entry name" value="S4_RNA-bd"/>
</dbReference>
<evidence type="ECO:0000259" key="4">
    <source>
        <dbReference type="SMART" id="SM00363"/>
    </source>
</evidence>
<protein>
    <submittedName>
        <fullName evidence="5">Ribosomal large subunit pseudouridine synthase B</fullName>
    </submittedName>
</protein>
<keyword evidence="6" id="KW-1185">Reference proteome</keyword>
<dbReference type="Gene3D" id="3.10.290.10">
    <property type="entry name" value="RNA-binding S4 domain"/>
    <property type="match status" value="1"/>
</dbReference>